<sequence>MPSVAWLVETPPHDLEAFMTTAQAWIRDHAQSLNDKRPVYAAAKDAVIVAIGENTRESAEIDRHRIDLTKNLVEAAGFRIIVIPDSANVAERMDEYVLGKRSDLHDVVLSGWLPNRTEATADLLQWARGFNEQQVESPVRIIGNGPRQIEPPDYDQIAAYADQVDPAAARRIREHYDVIRTAHEVNEHIQTHQGIHPGRPFAELAHEALDLVRGLPDGESKAATLALAEATRDFHGNSFAAKPDLGELSQGIADRIVTAHEETGQKVIYFDGFALTGVMSNVDVAVNAGNPFATPGHLLRERYGNAYVSVLLAFGHGTIRDGLVIPEPSEGYVERALADSGAGEVLLPFRDSGGEWPDTASRLRIIAGVYDPDEDDKHGIDLPSLRQSADFLGSIEVISQTRPFAIARPLA</sequence>
<keyword evidence="3" id="KW-1185">Reference proteome</keyword>
<name>A0A4S8Q7B7_9ACTN</name>
<accession>A0A4S8Q7B7</accession>
<dbReference type="Pfam" id="PF05139">
    <property type="entry name" value="Erythro_esteras"/>
    <property type="match status" value="1"/>
</dbReference>
<organism evidence="2 3">
    <name type="scientific">Glycomyces buryatensis</name>
    <dbReference type="NCBI Taxonomy" id="2570927"/>
    <lineage>
        <taxon>Bacteria</taxon>
        <taxon>Bacillati</taxon>
        <taxon>Actinomycetota</taxon>
        <taxon>Actinomycetes</taxon>
        <taxon>Glycomycetales</taxon>
        <taxon>Glycomycetaceae</taxon>
        <taxon>Glycomyces</taxon>
    </lineage>
</organism>
<reference evidence="3" key="1">
    <citation type="submission" date="2019-04" db="EMBL/GenBank/DDBJ databases">
        <title>Nocardioides xinjiangensis sp. nov.</title>
        <authorList>
            <person name="Liu S."/>
        </authorList>
    </citation>
    <scope>NUCLEOTIDE SEQUENCE [LARGE SCALE GENOMIC DNA]</scope>
    <source>
        <strain evidence="3">18</strain>
    </source>
</reference>
<dbReference type="PANTHER" id="PTHR31299:SF0">
    <property type="entry name" value="ESTERASE, PUTATIVE (AFU_ORTHOLOGUE AFUA_1G05850)-RELATED"/>
    <property type="match status" value="1"/>
</dbReference>
<dbReference type="PANTHER" id="PTHR31299">
    <property type="entry name" value="ESTERASE, PUTATIVE (AFU_ORTHOLOGUE AFUA_1G05850)-RELATED"/>
    <property type="match status" value="1"/>
</dbReference>
<dbReference type="Gene3D" id="3.30.1870.10">
    <property type="entry name" value="EreA-like, domain 2"/>
    <property type="match status" value="1"/>
</dbReference>
<feature type="domain" description="Peptidase A2" evidence="1">
    <location>
        <begin position="334"/>
        <end position="369"/>
    </location>
</feature>
<gene>
    <name evidence="2" type="ORF">FAB82_16090</name>
</gene>
<dbReference type="PROSITE" id="PS50175">
    <property type="entry name" value="ASP_PROT_RETROV"/>
    <property type="match status" value="1"/>
</dbReference>
<reference evidence="2 3" key="2">
    <citation type="submission" date="2019-05" db="EMBL/GenBank/DDBJ databases">
        <title>Glycomyces buryatensis sp. nov.</title>
        <authorList>
            <person name="Nikitina E."/>
        </authorList>
    </citation>
    <scope>NUCLEOTIDE SEQUENCE [LARGE SCALE GENOMIC DNA]</scope>
    <source>
        <strain evidence="2 3">18</strain>
    </source>
</reference>
<protein>
    <submittedName>
        <fullName evidence="2">Erythromycin esterase family protein</fullName>
    </submittedName>
</protein>
<proteinExistence type="predicted"/>
<dbReference type="GO" id="GO:0004190">
    <property type="term" value="F:aspartic-type endopeptidase activity"/>
    <property type="evidence" value="ECO:0007669"/>
    <property type="project" value="InterPro"/>
</dbReference>
<dbReference type="Gene3D" id="3.40.1660.10">
    <property type="entry name" value="EreA-like (biosynthetic domain)"/>
    <property type="match status" value="1"/>
</dbReference>
<dbReference type="GO" id="GO:0006508">
    <property type="term" value="P:proteolysis"/>
    <property type="evidence" value="ECO:0007669"/>
    <property type="project" value="InterPro"/>
</dbReference>
<dbReference type="OrthoDB" id="9810066at2"/>
<dbReference type="Gene3D" id="1.20.1440.30">
    <property type="entry name" value="Biosynthetic Protein domain"/>
    <property type="match status" value="1"/>
</dbReference>
<comment type="caution">
    <text evidence="2">The sequence shown here is derived from an EMBL/GenBank/DDBJ whole genome shotgun (WGS) entry which is preliminary data.</text>
</comment>
<evidence type="ECO:0000259" key="1">
    <source>
        <dbReference type="PROSITE" id="PS50175"/>
    </source>
</evidence>
<dbReference type="InterPro" id="IPR052036">
    <property type="entry name" value="Hydrolase/PRTase-associated"/>
</dbReference>
<dbReference type="SUPFAM" id="SSF159501">
    <property type="entry name" value="EreA/ChaN-like"/>
    <property type="match status" value="1"/>
</dbReference>
<dbReference type="InterPro" id="IPR001995">
    <property type="entry name" value="Peptidase_A2_cat"/>
</dbReference>
<dbReference type="Proteomes" id="UP000308760">
    <property type="component" value="Unassembled WGS sequence"/>
</dbReference>
<evidence type="ECO:0000313" key="2">
    <source>
        <dbReference type="EMBL" id="THV40213.1"/>
    </source>
</evidence>
<evidence type="ECO:0000313" key="3">
    <source>
        <dbReference type="Proteomes" id="UP000308760"/>
    </source>
</evidence>
<dbReference type="AlphaFoldDB" id="A0A4S8Q7B7"/>
<dbReference type="CDD" id="cd14728">
    <property type="entry name" value="Ere-like"/>
    <property type="match status" value="1"/>
</dbReference>
<dbReference type="GO" id="GO:0046677">
    <property type="term" value="P:response to antibiotic"/>
    <property type="evidence" value="ECO:0007669"/>
    <property type="project" value="InterPro"/>
</dbReference>
<dbReference type="InterPro" id="IPR007815">
    <property type="entry name" value="Emycin_Estase"/>
</dbReference>
<dbReference type="EMBL" id="STGY01000057">
    <property type="protein sequence ID" value="THV40213.1"/>
    <property type="molecule type" value="Genomic_DNA"/>
</dbReference>